<dbReference type="InterPro" id="IPR041079">
    <property type="entry name" value="Neuraminidase-like"/>
</dbReference>
<evidence type="ECO:0000313" key="4">
    <source>
        <dbReference type="EMBL" id="OQP55794.1"/>
    </source>
</evidence>
<protein>
    <recommendedName>
        <fullName evidence="3">PA14 domain-containing protein</fullName>
    </recommendedName>
</protein>
<evidence type="ECO:0000313" key="5">
    <source>
        <dbReference type="Proteomes" id="UP000192276"/>
    </source>
</evidence>
<keyword evidence="5" id="KW-1185">Reference proteome</keyword>
<evidence type="ECO:0000256" key="2">
    <source>
        <dbReference type="SAM" id="Coils"/>
    </source>
</evidence>
<dbReference type="InterPro" id="IPR046839">
    <property type="entry name" value="ABC_toxin_N"/>
</dbReference>
<gene>
    <name evidence="4" type="ORF">A4R26_27225</name>
</gene>
<sequence length="2918" mass="328537">MSSRKKTETRKQLLSSFIAGEKQELFLNAYTAHKNEWGGIQETLLKEGLSAEEITKLELVHHLADVTSDNASLVSSLQEKVNTVREMALTYNRKKIKTLLKNVPFPEEIAGDTPEQQQEHYARQIEKQLYHKEPSAVIERMVKDNELPIKDKDIRKGLLSFFEQHPEFNIRSTSVYAAARQNKTSLAKVDPVLRTEVMDILKNIQRISSLSDTPDLLPALMNAGLTSAHKVVTHPKQVFVNTYAEQLGGEALAEQVYEQAANINTRNEFLLAALRDSITSTSVAAIDGKTGREEAIAVVKEMAEQDNLLLNWETLFGNADLCECDECRSVYSASSYLVELLQYLRYSGYPSPLDELLKRRPDIGNLRLTCENAETALPYIDIVNEVMESFIAHLPGYQAEGNVQLDVFNVTEEKSEELLAVPQHINYNAYRTLNNAVYPFTLPYNQPLDAIRLLLQKSGASRYGIMNAFEVAGNPEERFAMQNARAAELLQLSREEYVILTKEDFYRKEYYDAKLGKTHTVGEYQTLIGVKPVWQYYGFETEAAMLSELKMVKNSFLPRTGISFKELYTILETKSVNKARPTGAALAMMNRIPYSYRYLQSLVVNATEPAAKYAQVIALLQGAFDSQADKNAVAEWVLQHFENVGKMMVLELGGTTPGNSDNYYYYNQGGPAADLYQVAMAGDISKAVLQHLDGTPLTTGEYDTLQRFIRLWRKLNLSIQQTDMALVALWPATSTTYDIRPHIIAALSHVLQLLNHTGLTLERLLIAFGNIQTHGEPSMYKKIFLSPNILSIDPVFAPDANGNILAGAPTISAHMAGIMAALQLTADDIIQIRTKAALPDVLSIANLSVIIRHGMLARYLRLPVKRLLQLISMYPNGNVFQTPYILLDFITLCQSIQTARFKPEQLNYMIANATEPGITPTERSVLTIARDLHEALKANALQYVIPEYITAELLHRQLLLVFEKDIADKVIALLKGSTVYTHKVNARLSIEVPERLASRFSYDASSGTMSVNGILHEEDWSEIGGLSKDKSFQKGVSILSGQPGLFINDSLFALFPANSAERNAVLAPDNDDATAQAKIALCYNQYIPLLKKKQSQQLIIDRLSAGIQLDAATTEWLLTGLLTSADGTKSLLTDIEKLGDPVATGSTWEGYLIPAADDNYTIVIAATEQPALWIDDQQITMQHIAGIAGQYETTALKLKAGQLYKLKVTEINGELSRLSWKTPTVPKLQIPESCLFPGVSNTAFDAAYRKLHKAALFINGFSFTTEELKQLYLCKGGFEGMDLNNITMTLMRRFAEYTVVRNRHRKGSISLAAFLAWTRNPVNATLAEKMVALTGWDLALVQALISTTQFNCSPVTFFNEKPLDKLYNAVVLAEQTGIDTARLISWAVPLTDFDKCYQQAESIKGSLRARYTEEDWQQTIKPVNDQLRSNQRNALISYLLVQPALKQWAHNRNMLLDANALFDFFLLDVQMESVMETSRIRQALSSVQSFVQRCFLGLEKEVDVNALDRNRWEWMQQYRTWEANRKVFLYPENWIEPDLRDTRSPFFKELEAELLQQDMNQENLEAAVRNYLNKLHEVSNLDVSAVYQQYQGAHRSLSVSHVFARTRSVPYGYYYRKFDHYDRSWTPWDKIDADIQLIESDNTQWQPNRPLNGNYLVPVVWKNRLLLFWPVFTKKAAENGSSGSTVSEMSIVDISNKKTKLIRPLEYYEVRLAWSEHKNGKWTAGQTSGVALNTPAREANALQAGKFMFIQDTKTEHLTINVYHAGELSASKPLATPIGMFTFHDNNHINLSASLPDHYSIYRHHPVGVETMFNHFYSVGQTNLDINFSYIATDQGLILLKELSEFKVVRTLQRDCDNSINDDETTLVYQEEHTGNTHNRTMVRYQSNYQDIYHDIENLYHPYTGEFLQQLNQNGLPGLLSTLTQAETKFAATPESYQGIRIVKWPEAGVEFGKGIDNLFKESVGTYSIYNWELFFHIPLIIADRLSKNRQYEQARNWFHYIFNPLATGAENNVRRYWQFLPFKTSPVDTITSIMYSLRNGHYSSEIFAWRENPYNPHLVARTRPAAYMRTVVMKYLDNLVAWGDELYRQNTMETINQALMLYVTAGHLLGPRPQVLPDRGKVAPQTYNSLKDKWDSFGNALVEMELAFPYSGQVTYEGGLQNGKPYRGNNIYGFGASLYFNIPNNPQLLQYWDTVADRLFKIRHSMNIDGVVQKLALFEPPIDPALLVRAAANGISISSVLNDFNVSMPYYRFRHLTAKALEICSEVKALGSQLLSVIERRDAEALSVLRSTHEVNVLNAVKAVKLAQLEEAKAQQEILNKTRENTGKRLKHFQQLLGIDTSVPATHAAYREIAGNYPKTVAGSVAKLIAMEKEDMDKARMAADKQKVAGTIEVSAARAGMLPTISANAQPFGIGVSVSAGGSTLGAYLSGKARGVQIDSSILQFESSAAAKNAGFLRQRQDWVLQANSAGNELVQIDKQLLAAQIRIALAEKEWKSHELQIAQAGDMHAYLTSKYTNQELYQWMEGQVRQVYRQAYQLAYDIARKAEKAYRFERGETNTSFIKLAYWDGQRDGLLAGEQLSLAIRQLEKAYMDTHKREYEITKHVSLAQWDPFALISLKETGSCELALPEEMFDLDFPGHFMRRIKTVSISIPCVAGPYTSISATLTLLHDKTRVSNLTGPQYTEDTGAADDRFVSNFVQLQSIAVSQAQHDNGMFELNFRDDRFLPFEGAGAIGRWRLELPDAFRQFDYDTIPDVVFHLQYTAREGGSMLKQAAVSSLNNHLKDAAAASGMSRLFSVRQEFSTEWHRFLNPLGDTAQVLSLTGLQDRLPFFTRSKSVTGIEVTGVDLLIRGTVTGIQLNGTSLSPAAAIGDLIHFSASGNFPAITDAWQFTPDNAIDAELQDAWLIVSYSLHTNL</sequence>
<dbReference type="EMBL" id="LWBP01000205">
    <property type="protein sequence ID" value="OQP55794.1"/>
    <property type="molecule type" value="Genomic_DNA"/>
</dbReference>
<dbReference type="RefSeq" id="WP_081169198.1">
    <property type="nucleotide sequence ID" value="NZ_LWBP01000205.1"/>
</dbReference>
<reference evidence="5" key="1">
    <citation type="submission" date="2016-04" db="EMBL/GenBank/DDBJ databases">
        <authorList>
            <person name="Chen L."/>
            <person name="Zhuang W."/>
            <person name="Wang G."/>
        </authorList>
    </citation>
    <scope>NUCLEOTIDE SEQUENCE [LARGE SCALE GENOMIC DNA]</scope>
    <source>
        <strain evidence="5">208</strain>
    </source>
</reference>
<comment type="caution">
    <text evidence="4">The sequence shown here is derived from an EMBL/GenBank/DDBJ whole genome shotgun (WGS) entry which is preliminary data.</text>
</comment>
<dbReference type="InterPro" id="IPR040840">
    <property type="entry name" value="TcA_TcB_BD"/>
</dbReference>
<dbReference type="SMART" id="SM00758">
    <property type="entry name" value="PA14"/>
    <property type="match status" value="1"/>
</dbReference>
<feature type="domain" description="PA14" evidence="3">
    <location>
        <begin position="1108"/>
        <end position="1233"/>
    </location>
</feature>
<name>A0A1V9FBP8_9BACT</name>
<dbReference type="InterPro" id="IPR011658">
    <property type="entry name" value="PA14_dom"/>
</dbReference>
<dbReference type="Pfam" id="PF07691">
    <property type="entry name" value="PA14"/>
    <property type="match status" value="1"/>
</dbReference>
<dbReference type="OrthoDB" id="9781691at2"/>
<keyword evidence="1" id="KW-0843">Virulence</keyword>
<dbReference type="SUPFAM" id="SSF56988">
    <property type="entry name" value="Anthrax protective antigen"/>
    <property type="match status" value="1"/>
</dbReference>
<feature type="coiled-coil region" evidence="2">
    <location>
        <begin position="1547"/>
        <end position="1581"/>
    </location>
</feature>
<dbReference type="Pfam" id="PF20220">
    <property type="entry name" value="ABC_toxin_N"/>
    <property type="match status" value="1"/>
</dbReference>
<dbReference type="Pfam" id="PF03538">
    <property type="entry name" value="VRP1"/>
    <property type="match status" value="1"/>
</dbReference>
<evidence type="ECO:0000259" key="3">
    <source>
        <dbReference type="SMART" id="SM00758"/>
    </source>
</evidence>
<keyword evidence="2" id="KW-0175">Coiled coil</keyword>
<dbReference type="InterPro" id="IPR018003">
    <property type="entry name" value="Insecticidal_toxin/plasmid_vir"/>
</dbReference>
<dbReference type="Proteomes" id="UP000192276">
    <property type="component" value="Unassembled WGS sequence"/>
</dbReference>
<dbReference type="Gene3D" id="3.90.182.10">
    <property type="entry name" value="Toxin - Anthrax Protective Antigen,domain 1"/>
    <property type="match status" value="1"/>
</dbReference>
<dbReference type="STRING" id="550983.A4R26_27225"/>
<accession>A0A1V9FBP8</accession>
<dbReference type="Pfam" id="PF18413">
    <property type="entry name" value="Neuraminidase"/>
    <property type="match status" value="1"/>
</dbReference>
<organism evidence="4 5">
    <name type="scientific">Niastella populi</name>
    <dbReference type="NCBI Taxonomy" id="550983"/>
    <lineage>
        <taxon>Bacteria</taxon>
        <taxon>Pseudomonadati</taxon>
        <taxon>Bacteroidota</taxon>
        <taxon>Chitinophagia</taxon>
        <taxon>Chitinophagales</taxon>
        <taxon>Chitinophagaceae</taxon>
        <taxon>Niastella</taxon>
    </lineage>
</organism>
<dbReference type="Pfam" id="PF18276">
    <property type="entry name" value="TcA_TcB_BD"/>
    <property type="match status" value="1"/>
</dbReference>
<proteinExistence type="predicted"/>
<evidence type="ECO:0000256" key="1">
    <source>
        <dbReference type="ARBA" id="ARBA00023026"/>
    </source>
</evidence>